<dbReference type="GO" id="GO:0016020">
    <property type="term" value="C:membrane"/>
    <property type="evidence" value="ECO:0007669"/>
    <property type="project" value="UniProtKB-SubCell"/>
</dbReference>
<organism evidence="9 10">
    <name type="scientific">Staphylotrichum tortipilum</name>
    <dbReference type="NCBI Taxonomy" id="2831512"/>
    <lineage>
        <taxon>Eukaryota</taxon>
        <taxon>Fungi</taxon>
        <taxon>Dikarya</taxon>
        <taxon>Ascomycota</taxon>
        <taxon>Pezizomycotina</taxon>
        <taxon>Sordariomycetes</taxon>
        <taxon>Sordariomycetidae</taxon>
        <taxon>Sordariales</taxon>
        <taxon>Chaetomiaceae</taxon>
        <taxon>Staphylotrichum</taxon>
    </lineage>
</organism>
<keyword evidence="5 7" id="KW-0472">Membrane</keyword>
<feature type="transmembrane region" description="Helical" evidence="7">
    <location>
        <begin position="116"/>
        <end position="140"/>
    </location>
</feature>
<feature type="transmembrane region" description="Helical" evidence="7">
    <location>
        <begin position="189"/>
        <end position="215"/>
    </location>
</feature>
<accession>A0AAN6MFJ0</accession>
<evidence type="ECO:0000256" key="4">
    <source>
        <dbReference type="ARBA" id="ARBA00022989"/>
    </source>
</evidence>
<feature type="transmembrane region" description="Helical" evidence="7">
    <location>
        <begin position="236"/>
        <end position="258"/>
    </location>
</feature>
<dbReference type="Proteomes" id="UP001303889">
    <property type="component" value="Unassembled WGS sequence"/>
</dbReference>
<evidence type="ECO:0000313" key="10">
    <source>
        <dbReference type="Proteomes" id="UP001303889"/>
    </source>
</evidence>
<evidence type="ECO:0000256" key="2">
    <source>
        <dbReference type="ARBA" id="ARBA00022448"/>
    </source>
</evidence>
<sequence>MGVAAKVRNFWDPVDISRDIQHVRGRQRREQRILRLLDGIGFSWRVYAVAFLGFLASSWSLIATGVVSPALYYVYPPEGRLSGDAVQVLDLVTLTATVVGMLLFGHLADLFGRSSLYGFELLIVLSAIGGAAFASEGFMVKGLESYRSSMDIYASLTWWRFALGFGIGAEYPMSSVIAAEFSSTASRGSLLAAVFLAQSIGRLLAYGLGLGVLHGMRGSALVPDAQQNSMLMMDKLWRLVLGLAGIPAVFAIFLRLFIPETPRFYSAVVRDMAKARESVLKVGSRSPNLAADAESVNSDIEESDPRGPEPWRRRAYDYFFGRTQGWKPLLAISLQWLLLDIVFYGVGFDSPGTLAALFLSKPRDKSIDYEAIEGFHVWKEDYGLPDATILQTMENNLVRTLELSSVAAVVGSLAVIPLVNYVSRKTHYIWTTATLTVLFAVTAVSISQTYGKPAHLISMVFYALSQFFFNLGPNTLTFILAAEAFPTEFRGTCYGIAAASGKVGAIIVRPITEVAGKSQTSLVALLSAFSGVLFVMTILAWLEPWGIGFPRVQKPRGKAGGLSRLVNLSLEQAAPWPLLDDASSTAENEEVHGDDGPSRGHETHGLGMSAVTGEEMRGPYGHVEAASDYRMRESAPVLQLMEPQWGVER</sequence>
<evidence type="ECO:0000256" key="5">
    <source>
        <dbReference type="ARBA" id="ARBA00023136"/>
    </source>
</evidence>
<feature type="domain" description="Major facilitator superfamily (MFS) profile" evidence="8">
    <location>
        <begin position="46"/>
        <end position="543"/>
    </location>
</feature>
<dbReference type="AlphaFoldDB" id="A0AAN6MFJ0"/>
<feature type="transmembrane region" description="Helical" evidence="7">
    <location>
        <begin position="522"/>
        <end position="542"/>
    </location>
</feature>
<reference evidence="9" key="2">
    <citation type="submission" date="2023-05" db="EMBL/GenBank/DDBJ databases">
        <authorList>
            <consortium name="Lawrence Berkeley National Laboratory"/>
            <person name="Steindorff A."/>
            <person name="Hensen N."/>
            <person name="Bonometti L."/>
            <person name="Westerberg I."/>
            <person name="Brannstrom I.O."/>
            <person name="Guillou S."/>
            <person name="Cros-Aarteil S."/>
            <person name="Calhoun S."/>
            <person name="Haridas S."/>
            <person name="Kuo A."/>
            <person name="Mondo S."/>
            <person name="Pangilinan J."/>
            <person name="Riley R."/>
            <person name="Labutti K."/>
            <person name="Andreopoulos B."/>
            <person name="Lipzen A."/>
            <person name="Chen C."/>
            <person name="Yanf M."/>
            <person name="Daum C."/>
            <person name="Ng V."/>
            <person name="Clum A."/>
            <person name="Ohm R."/>
            <person name="Martin F."/>
            <person name="Silar P."/>
            <person name="Natvig D."/>
            <person name="Lalanne C."/>
            <person name="Gautier V."/>
            <person name="Ament-Velasquez S.L."/>
            <person name="Kruys A."/>
            <person name="Hutchinson M.I."/>
            <person name="Powell A.J."/>
            <person name="Barry K."/>
            <person name="Miller A.N."/>
            <person name="Grigoriev I.V."/>
            <person name="Debuchy R."/>
            <person name="Gladieux P."/>
            <person name="Thoren M.H."/>
            <person name="Johannesson H."/>
        </authorList>
    </citation>
    <scope>NUCLEOTIDE SEQUENCE</scope>
    <source>
        <strain evidence="9">CBS 103.79</strain>
    </source>
</reference>
<dbReference type="PROSITE" id="PS50850">
    <property type="entry name" value="MFS"/>
    <property type="match status" value="1"/>
</dbReference>
<dbReference type="SUPFAM" id="SSF103473">
    <property type="entry name" value="MFS general substrate transporter"/>
    <property type="match status" value="1"/>
</dbReference>
<feature type="transmembrane region" description="Helical" evidence="7">
    <location>
        <begin position="46"/>
        <end position="74"/>
    </location>
</feature>
<feature type="region of interest" description="Disordered" evidence="6">
    <location>
        <begin position="583"/>
        <end position="604"/>
    </location>
</feature>
<gene>
    <name evidence="9" type="ORF">C8A05DRAFT_37228</name>
</gene>
<keyword evidence="2" id="KW-0813">Transport</keyword>
<evidence type="ECO:0000259" key="8">
    <source>
        <dbReference type="PROSITE" id="PS50850"/>
    </source>
</evidence>
<evidence type="ECO:0000256" key="3">
    <source>
        <dbReference type="ARBA" id="ARBA00022692"/>
    </source>
</evidence>
<keyword evidence="10" id="KW-1185">Reference proteome</keyword>
<dbReference type="InterPro" id="IPR036259">
    <property type="entry name" value="MFS_trans_sf"/>
</dbReference>
<feature type="transmembrane region" description="Helical" evidence="7">
    <location>
        <begin position="152"/>
        <end position="169"/>
    </location>
</feature>
<evidence type="ECO:0000313" key="9">
    <source>
        <dbReference type="EMBL" id="KAK3899173.1"/>
    </source>
</evidence>
<proteinExistence type="predicted"/>
<dbReference type="PANTHER" id="PTHR23511:SF34">
    <property type="entry name" value="SYNAPTIC VESICLE GLYCOPROTEIN 2"/>
    <property type="match status" value="1"/>
</dbReference>
<feature type="transmembrane region" description="Helical" evidence="7">
    <location>
        <begin position="459"/>
        <end position="482"/>
    </location>
</feature>
<feature type="compositionally biased region" description="Basic and acidic residues" evidence="6">
    <location>
        <begin position="589"/>
        <end position="604"/>
    </location>
</feature>
<evidence type="ECO:0000256" key="7">
    <source>
        <dbReference type="SAM" id="Phobius"/>
    </source>
</evidence>
<dbReference type="Pfam" id="PF00083">
    <property type="entry name" value="Sugar_tr"/>
    <property type="match status" value="2"/>
</dbReference>
<keyword evidence="4 7" id="KW-1133">Transmembrane helix</keyword>
<keyword evidence="3 7" id="KW-0812">Transmembrane</keyword>
<comment type="caution">
    <text evidence="9">The sequence shown here is derived from an EMBL/GenBank/DDBJ whole genome shotgun (WGS) entry which is preliminary data.</text>
</comment>
<feature type="transmembrane region" description="Helical" evidence="7">
    <location>
        <begin position="428"/>
        <end position="447"/>
    </location>
</feature>
<feature type="transmembrane region" description="Helical" evidence="7">
    <location>
        <begin position="336"/>
        <end position="359"/>
    </location>
</feature>
<evidence type="ECO:0000256" key="6">
    <source>
        <dbReference type="SAM" id="MobiDB-lite"/>
    </source>
</evidence>
<evidence type="ECO:0000256" key="1">
    <source>
        <dbReference type="ARBA" id="ARBA00004141"/>
    </source>
</evidence>
<reference evidence="9" key="1">
    <citation type="journal article" date="2023" name="Mol. Phylogenet. Evol.">
        <title>Genome-scale phylogeny and comparative genomics of the fungal order Sordariales.</title>
        <authorList>
            <person name="Hensen N."/>
            <person name="Bonometti L."/>
            <person name="Westerberg I."/>
            <person name="Brannstrom I.O."/>
            <person name="Guillou S."/>
            <person name="Cros-Aarteil S."/>
            <person name="Calhoun S."/>
            <person name="Haridas S."/>
            <person name="Kuo A."/>
            <person name="Mondo S."/>
            <person name="Pangilinan J."/>
            <person name="Riley R."/>
            <person name="LaButti K."/>
            <person name="Andreopoulos B."/>
            <person name="Lipzen A."/>
            <person name="Chen C."/>
            <person name="Yan M."/>
            <person name="Daum C."/>
            <person name="Ng V."/>
            <person name="Clum A."/>
            <person name="Steindorff A."/>
            <person name="Ohm R.A."/>
            <person name="Martin F."/>
            <person name="Silar P."/>
            <person name="Natvig D.O."/>
            <person name="Lalanne C."/>
            <person name="Gautier V."/>
            <person name="Ament-Velasquez S.L."/>
            <person name="Kruys A."/>
            <person name="Hutchinson M.I."/>
            <person name="Powell A.J."/>
            <person name="Barry K."/>
            <person name="Miller A.N."/>
            <person name="Grigoriev I.V."/>
            <person name="Debuchy R."/>
            <person name="Gladieux P."/>
            <person name="Hiltunen Thoren M."/>
            <person name="Johannesson H."/>
        </authorList>
    </citation>
    <scope>NUCLEOTIDE SEQUENCE</scope>
    <source>
        <strain evidence="9">CBS 103.79</strain>
    </source>
</reference>
<comment type="subcellular location">
    <subcellularLocation>
        <location evidence="1">Membrane</location>
        <topology evidence="1">Multi-pass membrane protein</topology>
    </subcellularLocation>
</comment>
<name>A0AAN6MFJ0_9PEZI</name>
<dbReference type="EMBL" id="MU855823">
    <property type="protein sequence ID" value="KAK3899173.1"/>
    <property type="molecule type" value="Genomic_DNA"/>
</dbReference>
<dbReference type="InterPro" id="IPR005828">
    <property type="entry name" value="MFS_sugar_transport-like"/>
</dbReference>
<dbReference type="PANTHER" id="PTHR23511">
    <property type="entry name" value="SYNAPTIC VESICLE GLYCOPROTEIN 2"/>
    <property type="match status" value="1"/>
</dbReference>
<feature type="transmembrane region" description="Helical" evidence="7">
    <location>
        <begin position="86"/>
        <end position="104"/>
    </location>
</feature>
<protein>
    <submittedName>
        <fullName evidence="9">Major facilitator superfamily domain-containing protein</fullName>
    </submittedName>
</protein>
<feature type="transmembrane region" description="Helical" evidence="7">
    <location>
        <begin position="403"/>
        <end position="422"/>
    </location>
</feature>
<dbReference type="Gene3D" id="1.20.1250.20">
    <property type="entry name" value="MFS general substrate transporter like domains"/>
    <property type="match status" value="2"/>
</dbReference>
<dbReference type="GO" id="GO:0022857">
    <property type="term" value="F:transmembrane transporter activity"/>
    <property type="evidence" value="ECO:0007669"/>
    <property type="project" value="InterPro"/>
</dbReference>
<dbReference type="InterPro" id="IPR020846">
    <property type="entry name" value="MFS_dom"/>
</dbReference>